<evidence type="ECO:0000313" key="1">
    <source>
        <dbReference type="EMBL" id="GGC97755.1"/>
    </source>
</evidence>
<comment type="caution">
    <text evidence="1">The sequence shown here is derived from an EMBL/GenBank/DDBJ whole genome shotgun (WGS) entry which is preliminary data.</text>
</comment>
<proteinExistence type="predicted"/>
<dbReference type="EMBL" id="BMCJ01000006">
    <property type="protein sequence ID" value="GGC97755.1"/>
    <property type="molecule type" value="Genomic_DNA"/>
</dbReference>
<accession>A0ABQ1PJ64</accession>
<reference evidence="2" key="1">
    <citation type="journal article" date="2019" name="Int. J. Syst. Evol. Microbiol.">
        <title>The Global Catalogue of Microorganisms (GCM) 10K type strain sequencing project: providing services to taxonomists for standard genome sequencing and annotation.</title>
        <authorList>
            <consortium name="The Broad Institute Genomics Platform"/>
            <consortium name="The Broad Institute Genome Sequencing Center for Infectious Disease"/>
            <person name="Wu L."/>
            <person name="Ma J."/>
        </authorList>
    </citation>
    <scope>NUCLEOTIDE SEQUENCE [LARGE SCALE GENOMIC DNA]</scope>
    <source>
        <strain evidence="2">CCM 7282</strain>
    </source>
</reference>
<dbReference type="Proteomes" id="UP000619534">
    <property type="component" value="Unassembled WGS sequence"/>
</dbReference>
<name>A0ABQ1PJ64_9BACI</name>
<organism evidence="1 2">
    <name type="scientific">Thalassobacillus devorans</name>
    <dbReference type="NCBI Taxonomy" id="279813"/>
    <lineage>
        <taxon>Bacteria</taxon>
        <taxon>Bacillati</taxon>
        <taxon>Bacillota</taxon>
        <taxon>Bacilli</taxon>
        <taxon>Bacillales</taxon>
        <taxon>Bacillaceae</taxon>
        <taxon>Thalassobacillus</taxon>
    </lineage>
</organism>
<sequence length="74" mass="8633">MKESIIRPNMYSFLKLLKVHFNKSTPEIENILLYLYRGDDLSKTPTTINNGFNLIKVDYSGGLFEDSNYIDLNR</sequence>
<protein>
    <submittedName>
        <fullName evidence="1">Uncharacterized protein</fullName>
    </submittedName>
</protein>
<gene>
    <name evidence="1" type="ORF">GCM10007216_30670</name>
</gene>
<evidence type="ECO:0000313" key="2">
    <source>
        <dbReference type="Proteomes" id="UP000619534"/>
    </source>
</evidence>
<keyword evidence="2" id="KW-1185">Reference proteome</keyword>